<dbReference type="Pfam" id="PF02752">
    <property type="entry name" value="Arrestin_C"/>
    <property type="match status" value="1"/>
</dbReference>
<comment type="similarity">
    <text evidence="1">Belongs to the arrestin family.</text>
</comment>
<protein>
    <recommendedName>
        <fullName evidence="2">Arrestin C-terminal-like domain-containing protein</fullName>
    </recommendedName>
</protein>
<gene>
    <name evidence="3" type="ORF">RRG08_048310</name>
</gene>
<proteinExistence type="inferred from homology"/>
<dbReference type="InterPro" id="IPR011022">
    <property type="entry name" value="Arrestin_C-like"/>
</dbReference>
<dbReference type="Proteomes" id="UP001283361">
    <property type="component" value="Unassembled WGS sequence"/>
</dbReference>
<evidence type="ECO:0000256" key="1">
    <source>
        <dbReference type="ARBA" id="ARBA00005298"/>
    </source>
</evidence>
<sequence>MGKLNSFSISFSNQHGVFYAGTVLEGYVTVDLKDAMDMRGIQLKFEGIARVSWTETEETGSGDNRETRSVTYSASEKYFDQEVLLHGVWPSRGHSTTKLPQGLHTFPFQFHLPPNLPSSFEGGEGYVRYLIKCKIDKPWKFDHKTKRPFTIVGILDLNADLSNSQRVQGVKVKHLCCLCCKSGPISVSFHLDQKGFVPGETIRPTAEISNGSSRKIDKSYVELKMITTFYAESNSKTLTKTVARLTRPGISGHSEDVWCGEELVIPPLPPSFLHGCKIIKVTYFVQLTVDPSGPALDLKIPLDVVIGTIPLMSVIQQQPPMAPIGFDGRSPWPTVPSPDSGIAQYPPNMPPPSYSECVTGRVNIKEADDEHTHGDLSFAPSYPYYNWGHSASALPEPMGKK</sequence>
<keyword evidence="4" id="KW-1185">Reference proteome</keyword>
<dbReference type="Gene3D" id="2.60.40.640">
    <property type="match status" value="2"/>
</dbReference>
<name>A0AAE0ZT69_9GAST</name>
<dbReference type="PANTHER" id="PTHR11188">
    <property type="entry name" value="ARRESTIN DOMAIN CONTAINING PROTEIN"/>
    <property type="match status" value="1"/>
</dbReference>
<dbReference type="InterPro" id="IPR014752">
    <property type="entry name" value="Arrestin-like_C"/>
</dbReference>
<dbReference type="GO" id="GO:0005737">
    <property type="term" value="C:cytoplasm"/>
    <property type="evidence" value="ECO:0007669"/>
    <property type="project" value="TreeGrafter"/>
</dbReference>
<evidence type="ECO:0000259" key="2">
    <source>
        <dbReference type="SMART" id="SM01017"/>
    </source>
</evidence>
<reference evidence="3" key="1">
    <citation type="journal article" date="2023" name="G3 (Bethesda)">
        <title>A reference genome for the long-term kleptoplast-retaining sea slug Elysia crispata morphotype clarki.</title>
        <authorList>
            <person name="Eastman K.E."/>
            <person name="Pendleton A.L."/>
            <person name="Shaikh M.A."/>
            <person name="Suttiyut T."/>
            <person name="Ogas R."/>
            <person name="Tomko P."/>
            <person name="Gavelis G."/>
            <person name="Widhalm J.R."/>
            <person name="Wisecaver J.H."/>
        </authorList>
    </citation>
    <scope>NUCLEOTIDE SEQUENCE</scope>
    <source>
        <strain evidence="3">ECLA1</strain>
    </source>
</reference>
<dbReference type="AlphaFoldDB" id="A0AAE0ZT69"/>
<feature type="domain" description="Arrestin C-terminal-like" evidence="2">
    <location>
        <begin position="181"/>
        <end position="311"/>
    </location>
</feature>
<evidence type="ECO:0000313" key="4">
    <source>
        <dbReference type="Proteomes" id="UP001283361"/>
    </source>
</evidence>
<dbReference type="PANTHER" id="PTHR11188:SF176">
    <property type="entry name" value="ARRESTIN DOMAIN-CONTAINING PROTEIN 1"/>
    <property type="match status" value="1"/>
</dbReference>
<evidence type="ECO:0000313" key="3">
    <source>
        <dbReference type="EMBL" id="KAK3775100.1"/>
    </source>
</evidence>
<comment type="caution">
    <text evidence="3">The sequence shown here is derived from an EMBL/GenBank/DDBJ whole genome shotgun (WGS) entry which is preliminary data.</text>
</comment>
<dbReference type="InterPro" id="IPR011021">
    <property type="entry name" value="Arrestin-like_N"/>
</dbReference>
<dbReference type="GO" id="GO:0015031">
    <property type="term" value="P:protein transport"/>
    <property type="evidence" value="ECO:0007669"/>
    <property type="project" value="TreeGrafter"/>
</dbReference>
<dbReference type="SMART" id="SM01017">
    <property type="entry name" value="Arrestin_C"/>
    <property type="match status" value="1"/>
</dbReference>
<organism evidence="3 4">
    <name type="scientific">Elysia crispata</name>
    <name type="common">lettuce slug</name>
    <dbReference type="NCBI Taxonomy" id="231223"/>
    <lineage>
        <taxon>Eukaryota</taxon>
        <taxon>Metazoa</taxon>
        <taxon>Spiralia</taxon>
        <taxon>Lophotrochozoa</taxon>
        <taxon>Mollusca</taxon>
        <taxon>Gastropoda</taxon>
        <taxon>Heterobranchia</taxon>
        <taxon>Euthyneura</taxon>
        <taxon>Panpulmonata</taxon>
        <taxon>Sacoglossa</taxon>
        <taxon>Placobranchoidea</taxon>
        <taxon>Plakobranchidae</taxon>
        <taxon>Elysia</taxon>
    </lineage>
</organism>
<dbReference type="InterPro" id="IPR050357">
    <property type="entry name" value="Arrestin_domain-protein"/>
</dbReference>
<accession>A0AAE0ZT69</accession>
<dbReference type="SUPFAM" id="SSF81296">
    <property type="entry name" value="E set domains"/>
    <property type="match status" value="2"/>
</dbReference>
<dbReference type="EMBL" id="JAWDGP010003357">
    <property type="protein sequence ID" value="KAK3775100.1"/>
    <property type="molecule type" value="Genomic_DNA"/>
</dbReference>
<dbReference type="Pfam" id="PF00339">
    <property type="entry name" value="Arrestin_N"/>
    <property type="match status" value="1"/>
</dbReference>
<dbReference type="InterPro" id="IPR014756">
    <property type="entry name" value="Ig_E-set"/>
</dbReference>